<comment type="caution">
    <text evidence="2">The sequence shown here is derived from an EMBL/GenBank/DDBJ whole genome shotgun (WGS) entry which is preliminary data.</text>
</comment>
<dbReference type="PANTHER" id="PTHR37610">
    <property type="entry name" value="CCHC-TYPE DOMAIN-CONTAINING PROTEIN"/>
    <property type="match status" value="1"/>
</dbReference>
<dbReference type="Pfam" id="PF14244">
    <property type="entry name" value="Retrotran_gag_3"/>
    <property type="match status" value="1"/>
</dbReference>
<reference evidence="2" key="2">
    <citation type="journal article" date="2024" name="Plant">
        <title>Genomic evolution and insights into agronomic trait innovations of Sesamum species.</title>
        <authorList>
            <person name="Miao H."/>
            <person name="Wang L."/>
            <person name="Qu L."/>
            <person name="Liu H."/>
            <person name="Sun Y."/>
            <person name="Le M."/>
            <person name="Wang Q."/>
            <person name="Wei S."/>
            <person name="Zheng Y."/>
            <person name="Lin W."/>
            <person name="Duan Y."/>
            <person name="Cao H."/>
            <person name="Xiong S."/>
            <person name="Wang X."/>
            <person name="Wei L."/>
            <person name="Li C."/>
            <person name="Ma Q."/>
            <person name="Ju M."/>
            <person name="Zhao R."/>
            <person name="Li G."/>
            <person name="Mu C."/>
            <person name="Tian Q."/>
            <person name="Mei H."/>
            <person name="Zhang T."/>
            <person name="Gao T."/>
            <person name="Zhang H."/>
        </authorList>
    </citation>
    <scope>NUCLEOTIDE SEQUENCE</scope>
    <source>
        <strain evidence="2">G02</strain>
    </source>
</reference>
<evidence type="ECO:0000313" key="2">
    <source>
        <dbReference type="EMBL" id="KAL0355349.1"/>
    </source>
</evidence>
<accession>A0AAW2PI03</accession>
<dbReference type="InterPro" id="IPR029472">
    <property type="entry name" value="Copia-like_N"/>
</dbReference>
<dbReference type="PANTHER" id="PTHR37610:SF40">
    <property type="entry name" value="OS01G0909600 PROTEIN"/>
    <property type="match status" value="1"/>
</dbReference>
<reference evidence="2" key="1">
    <citation type="submission" date="2020-06" db="EMBL/GenBank/DDBJ databases">
        <authorList>
            <person name="Li T."/>
            <person name="Hu X."/>
            <person name="Zhang T."/>
            <person name="Song X."/>
            <person name="Zhang H."/>
            <person name="Dai N."/>
            <person name="Sheng W."/>
            <person name="Hou X."/>
            <person name="Wei L."/>
        </authorList>
    </citation>
    <scope>NUCLEOTIDE SEQUENCE</scope>
    <source>
        <strain evidence="2">G02</strain>
        <tissue evidence="2">Leaf</tissue>
    </source>
</reference>
<feature type="domain" description="Retrotransposon Copia-like N-terminal" evidence="1">
    <location>
        <begin position="44"/>
        <end position="72"/>
    </location>
</feature>
<dbReference type="EMBL" id="JACGWJ010000017">
    <property type="protein sequence ID" value="KAL0355349.1"/>
    <property type="molecule type" value="Genomic_DNA"/>
</dbReference>
<name>A0AAW2PI03_SESRA</name>
<dbReference type="AlphaFoldDB" id="A0AAW2PI03"/>
<sequence>MSARTPLAPLPASPRLCLLSCRALRHTAGPPLSCNPGKTTLGATVKLNGQNYILWSQAFRLFLSSQNKLNHILTSPPPSTDATFSAWPQTDYSVMTWLLNSMEEYVSTNVMFLTTAMAMWDTLHDMYSHEKEISRVFEPYEKLFSLKKDGRSVSDCDAQTQKTQWEDFSVAKFLSGLDNNLRMVRDHLLANDSVPTLSNDLSRVLRVATGSSKSSSSSGTTIKSSAMAMQALLPAVGVEVVAPPTLLTLATAPIVVEAIMSAKNVGSNMLLHRLIANSDTPATASFPSAFVASHASADTENDWWRL</sequence>
<evidence type="ECO:0000259" key="1">
    <source>
        <dbReference type="Pfam" id="PF14244"/>
    </source>
</evidence>
<protein>
    <recommendedName>
        <fullName evidence="1">Retrotransposon Copia-like N-terminal domain-containing protein</fullName>
    </recommendedName>
</protein>
<organism evidence="2">
    <name type="scientific">Sesamum radiatum</name>
    <name type="common">Black benniseed</name>
    <dbReference type="NCBI Taxonomy" id="300843"/>
    <lineage>
        <taxon>Eukaryota</taxon>
        <taxon>Viridiplantae</taxon>
        <taxon>Streptophyta</taxon>
        <taxon>Embryophyta</taxon>
        <taxon>Tracheophyta</taxon>
        <taxon>Spermatophyta</taxon>
        <taxon>Magnoliopsida</taxon>
        <taxon>eudicotyledons</taxon>
        <taxon>Gunneridae</taxon>
        <taxon>Pentapetalae</taxon>
        <taxon>asterids</taxon>
        <taxon>lamiids</taxon>
        <taxon>Lamiales</taxon>
        <taxon>Pedaliaceae</taxon>
        <taxon>Sesamum</taxon>
    </lineage>
</organism>
<dbReference type="Pfam" id="PF14223">
    <property type="entry name" value="Retrotran_gag_2"/>
    <property type="match status" value="1"/>
</dbReference>
<proteinExistence type="predicted"/>
<gene>
    <name evidence="2" type="ORF">Sradi_3981800</name>
</gene>